<dbReference type="Gene3D" id="2.10.25.10">
    <property type="entry name" value="Laminin"/>
    <property type="match status" value="4"/>
</dbReference>
<dbReference type="PANTHER" id="PTHR23259:SF70">
    <property type="entry name" value="ACCESSORY GLAND PROTEIN ACP62F-RELATED"/>
    <property type="match status" value="1"/>
</dbReference>
<evidence type="ECO:0000313" key="6">
    <source>
        <dbReference type="Proteomes" id="UP000499080"/>
    </source>
</evidence>
<dbReference type="InterPro" id="IPR036084">
    <property type="entry name" value="Ser_inhib-like_sf"/>
</dbReference>
<dbReference type="OrthoDB" id="6436760at2759"/>
<evidence type="ECO:0000256" key="3">
    <source>
        <dbReference type="SAM" id="MobiDB-lite"/>
    </source>
</evidence>
<evidence type="ECO:0000259" key="4">
    <source>
        <dbReference type="Pfam" id="PF01826"/>
    </source>
</evidence>
<dbReference type="PANTHER" id="PTHR23259">
    <property type="entry name" value="RIDDLE"/>
    <property type="match status" value="1"/>
</dbReference>
<feature type="domain" description="TIL" evidence="4">
    <location>
        <begin position="3"/>
        <end position="42"/>
    </location>
</feature>
<dbReference type="Proteomes" id="UP000499080">
    <property type="component" value="Unassembled WGS sequence"/>
</dbReference>
<feature type="non-terminal residue" evidence="5">
    <location>
        <position position="257"/>
    </location>
</feature>
<feature type="region of interest" description="Disordered" evidence="3">
    <location>
        <begin position="102"/>
        <end position="138"/>
    </location>
</feature>
<dbReference type="AlphaFoldDB" id="A0A4Y2PUI1"/>
<dbReference type="EMBL" id="BGPR01012091">
    <property type="protein sequence ID" value="GBN54523.1"/>
    <property type="molecule type" value="Genomic_DNA"/>
</dbReference>
<dbReference type="InterPro" id="IPR002919">
    <property type="entry name" value="TIL_dom"/>
</dbReference>
<dbReference type="SUPFAM" id="SSF57567">
    <property type="entry name" value="Serine protease inhibitors"/>
    <property type="match status" value="4"/>
</dbReference>
<gene>
    <name evidence="5" type="ORF">AVEN_127161_1</name>
</gene>
<evidence type="ECO:0000256" key="2">
    <source>
        <dbReference type="ARBA" id="ARBA00023157"/>
    </source>
</evidence>
<proteinExistence type="predicted"/>
<sequence>MPDCQNRCNPPDACAAVCKSGCFCKEGLVMREDGKCLRKDLCGEKNPGKPKCEPDQEYYDCYQRCRNSCATRNGVCPAMCESGCFCKKGLLLDSQGKCVEPDECDDDSNSVEDGSDGSPGSDETSEPDNEPGKKGKCSGVNEEVVPCAKPCNTCLIRGNCKLKRCIKGCDCKSGYYRDDSGTCIPQDQCPGASHPDECSGENEEKMPCAKPKWCNTCGIRGNCKLKECEAGCDCKSGHYRDDSGVCIPEDQCPAATT</sequence>
<dbReference type="InterPro" id="IPR051368">
    <property type="entry name" value="SerProtInhib-TIL_Domain"/>
</dbReference>
<reference evidence="5 6" key="1">
    <citation type="journal article" date="2019" name="Sci. Rep.">
        <title>Orb-weaving spider Araneus ventricosus genome elucidates the spidroin gene catalogue.</title>
        <authorList>
            <person name="Kono N."/>
            <person name="Nakamura H."/>
            <person name="Ohtoshi R."/>
            <person name="Moran D.A.P."/>
            <person name="Shinohara A."/>
            <person name="Yoshida Y."/>
            <person name="Fujiwara M."/>
            <person name="Mori M."/>
            <person name="Tomita M."/>
            <person name="Arakawa K."/>
        </authorList>
    </citation>
    <scope>NUCLEOTIDE SEQUENCE [LARGE SCALE GENOMIC DNA]</scope>
</reference>
<keyword evidence="1" id="KW-0646">Protease inhibitor</keyword>
<feature type="domain" description="TIL" evidence="4">
    <location>
        <begin position="52"/>
        <end position="104"/>
    </location>
</feature>
<dbReference type="CDD" id="cd19941">
    <property type="entry name" value="TIL"/>
    <property type="match status" value="4"/>
</dbReference>
<evidence type="ECO:0000256" key="1">
    <source>
        <dbReference type="ARBA" id="ARBA00022690"/>
    </source>
</evidence>
<keyword evidence="2" id="KW-1015">Disulfide bond</keyword>
<name>A0A4Y2PUI1_ARAVE</name>
<accession>A0A4Y2PUI1</accession>
<feature type="compositionally biased region" description="Acidic residues" evidence="3">
    <location>
        <begin position="102"/>
        <end position="115"/>
    </location>
</feature>
<dbReference type="Pfam" id="PF01826">
    <property type="entry name" value="TIL"/>
    <property type="match status" value="2"/>
</dbReference>
<keyword evidence="6" id="KW-1185">Reference proteome</keyword>
<comment type="caution">
    <text evidence="5">The sequence shown here is derived from an EMBL/GenBank/DDBJ whole genome shotgun (WGS) entry which is preliminary data.</text>
</comment>
<protein>
    <recommendedName>
        <fullName evidence="4">TIL domain-containing protein</fullName>
    </recommendedName>
</protein>
<organism evidence="5 6">
    <name type="scientific">Araneus ventricosus</name>
    <name type="common">Orbweaver spider</name>
    <name type="synonym">Epeira ventricosa</name>
    <dbReference type="NCBI Taxonomy" id="182803"/>
    <lineage>
        <taxon>Eukaryota</taxon>
        <taxon>Metazoa</taxon>
        <taxon>Ecdysozoa</taxon>
        <taxon>Arthropoda</taxon>
        <taxon>Chelicerata</taxon>
        <taxon>Arachnida</taxon>
        <taxon>Araneae</taxon>
        <taxon>Araneomorphae</taxon>
        <taxon>Entelegynae</taxon>
        <taxon>Araneoidea</taxon>
        <taxon>Araneidae</taxon>
        <taxon>Araneus</taxon>
    </lineage>
</organism>
<evidence type="ECO:0000313" key="5">
    <source>
        <dbReference type="EMBL" id="GBN54523.1"/>
    </source>
</evidence>
<dbReference type="GO" id="GO:0030414">
    <property type="term" value="F:peptidase inhibitor activity"/>
    <property type="evidence" value="ECO:0007669"/>
    <property type="project" value="UniProtKB-KW"/>
</dbReference>